<feature type="compositionally biased region" description="Low complexity" evidence="1">
    <location>
        <begin position="72"/>
        <end position="82"/>
    </location>
</feature>
<keyword evidence="3" id="KW-1185">Reference proteome</keyword>
<feature type="compositionally biased region" description="Low complexity" evidence="1">
    <location>
        <begin position="89"/>
        <end position="106"/>
    </location>
</feature>
<feature type="compositionally biased region" description="Gly residues" evidence="1">
    <location>
        <begin position="116"/>
        <end position="128"/>
    </location>
</feature>
<evidence type="ECO:0000313" key="2">
    <source>
        <dbReference type="EnsemblPlants" id="OPUNC04G10340.1"/>
    </source>
</evidence>
<reference evidence="2" key="1">
    <citation type="submission" date="2015-04" db="UniProtKB">
        <authorList>
            <consortium name="EnsemblPlants"/>
        </authorList>
    </citation>
    <scope>IDENTIFICATION</scope>
</reference>
<evidence type="ECO:0000256" key="1">
    <source>
        <dbReference type="SAM" id="MobiDB-lite"/>
    </source>
</evidence>
<protein>
    <submittedName>
        <fullName evidence="2">Uncharacterized protein</fullName>
    </submittedName>
</protein>
<dbReference type="Proteomes" id="UP000026962">
    <property type="component" value="Chromosome 4"/>
</dbReference>
<dbReference type="HOGENOM" id="CLU_1157992_0_0_1"/>
<dbReference type="OMA" id="SMAPRRH"/>
<sequence>MVTAPLPNSPNEETAAGTFCGHAAAVLLCHEVVAVDTCVPEEVENAAGNGTVAAAAASGEQPGAVARREQVAASDEAAASSEPGVVARGEQGAASDEEAAASGEPGVAPVELLRGARGGAGGGGGGRGACAPSRCRTTAVQPATPTTTGGGGDASRAQVRVAPSMAPRRHREPEPQLVLPPAGSHSEARRQWRCSETTRAPPQERRGGRCTCGLRRPSLARFSAVQCSACFKLSSIWRLL</sequence>
<dbReference type="EnsemblPlants" id="OPUNC04G10340.1">
    <property type="protein sequence ID" value="OPUNC04G10340.1"/>
    <property type="gene ID" value="OPUNC04G10340"/>
</dbReference>
<feature type="region of interest" description="Disordered" evidence="1">
    <location>
        <begin position="58"/>
        <end position="200"/>
    </location>
</feature>
<dbReference type="Gramene" id="OPUNC04G10340.1">
    <property type="protein sequence ID" value="OPUNC04G10340.1"/>
    <property type="gene ID" value="OPUNC04G10340"/>
</dbReference>
<accession>A0A0E0KQH6</accession>
<evidence type="ECO:0000313" key="3">
    <source>
        <dbReference type="Proteomes" id="UP000026962"/>
    </source>
</evidence>
<organism evidence="2">
    <name type="scientific">Oryza punctata</name>
    <name type="common">Red rice</name>
    <dbReference type="NCBI Taxonomy" id="4537"/>
    <lineage>
        <taxon>Eukaryota</taxon>
        <taxon>Viridiplantae</taxon>
        <taxon>Streptophyta</taxon>
        <taxon>Embryophyta</taxon>
        <taxon>Tracheophyta</taxon>
        <taxon>Spermatophyta</taxon>
        <taxon>Magnoliopsida</taxon>
        <taxon>Liliopsida</taxon>
        <taxon>Poales</taxon>
        <taxon>Poaceae</taxon>
        <taxon>BOP clade</taxon>
        <taxon>Oryzoideae</taxon>
        <taxon>Oryzeae</taxon>
        <taxon>Oryzinae</taxon>
        <taxon>Oryza</taxon>
    </lineage>
</organism>
<reference evidence="2" key="2">
    <citation type="submission" date="2018-05" db="EMBL/GenBank/DDBJ databases">
        <title>OpunRS2 (Oryza punctata Reference Sequence Version 2).</title>
        <authorList>
            <person name="Zhang J."/>
            <person name="Kudrna D."/>
            <person name="Lee S."/>
            <person name="Talag J."/>
            <person name="Welchert J."/>
            <person name="Wing R.A."/>
        </authorList>
    </citation>
    <scope>NUCLEOTIDE SEQUENCE [LARGE SCALE GENOMIC DNA]</scope>
</reference>
<dbReference type="AlphaFoldDB" id="A0A0E0KQH6"/>
<name>A0A0E0KQH6_ORYPU</name>
<proteinExistence type="predicted"/>
<feature type="compositionally biased region" description="Low complexity" evidence="1">
    <location>
        <begin position="137"/>
        <end position="147"/>
    </location>
</feature>